<dbReference type="OrthoDB" id="187348at2759"/>
<dbReference type="EMBL" id="LGUA01001041">
    <property type="protein sequence ID" value="OAX79386.1"/>
    <property type="molecule type" value="Genomic_DNA"/>
</dbReference>
<evidence type="ECO:0000256" key="8">
    <source>
        <dbReference type="SAM" id="MobiDB-lite"/>
    </source>
</evidence>
<dbReference type="InterPro" id="IPR002657">
    <property type="entry name" value="BilAc:Na_symport/Acr3"/>
</dbReference>
<keyword evidence="6 9" id="KW-1133">Transmembrane helix</keyword>
<feature type="transmembrane region" description="Helical" evidence="9">
    <location>
        <begin position="134"/>
        <end position="157"/>
    </location>
</feature>
<dbReference type="PANTHER" id="PTHR43057:SF1">
    <property type="entry name" value="ARSENICAL-RESISTANCE PROTEIN 3"/>
    <property type="match status" value="1"/>
</dbReference>
<evidence type="ECO:0008006" key="12">
    <source>
        <dbReference type="Google" id="ProtNLM"/>
    </source>
</evidence>
<dbReference type="InterPro" id="IPR004706">
    <property type="entry name" value="Arsenical-R_Acr3"/>
</dbReference>
<comment type="caution">
    <text evidence="10">The sequence shown here is derived from an EMBL/GenBank/DDBJ whole genome shotgun (WGS) entry which is preliminary data.</text>
</comment>
<evidence type="ECO:0000313" key="10">
    <source>
        <dbReference type="EMBL" id="OAX79386.1"/>
    </source>
</evidence>
<dbReference type="Proteomes" id="UP000091918">
    <property type="component" value="Unassembled WGS sequence"/>
</dbReference>
<feature type="region of interest" description="Disordered" evidence="8">
    <location>
        <begin position="1"/>
        <end position="29"/>
    </location>
</feature>
<feature type="transmembrane region" description="Helical" evidence="9">
    <location>
        <begin position="221"/>
        <end position="244"/>
    </location>
</feature>
<proteinExistence type="inferred from homology"/>
<evidence type="ECO:0000256" key="3">
    <source>
        <dbReference type="ARBA" id="ARBA00022448"/>
    </source>
</evidence>
<evidence type="ECO:0000313" key="11">
    <source>
        <dbReference type="Proteomes" id="UP000091918"/>
    </source>
</evidence>
<gene>
    <name evidence="10" type="ORF">ACJ72_06293</name>
</gene>
<comment type="subcellular location">
    <subcellularLocation>
        <location evidence="1">Cell membrane</location>
        <topology evidence="1">Multi-pass membrane protein</topology>
    </subcellularLocation>
</comment>
<dbReference type="InterPro" id="IPR038770">
    <property type="entry name" value="Na+/solute_symporter_sf"/>
</dbReference>
<evidence type="ECO:0000256" key="9">
    <source>
        <dbReference type="SAM" id="Phobius"/>
    </source>
</evidence>
<protein>
    <recommendedName>
        <fullName evidence="12">Arsenical-resistance protein</fullName>
    </recommendedName>
</protein>
<dbReference type="Pfam" id="PF01758">
    <property type="entry name" value="SBF"/>
    <property type="match status" value="1"/>
</dbReference>
<dbReference type="GO" id="GO:0015105">
    <property type="term" value="F:arsenite transmembrane transporter activity"/>
    <property type="evidence" value="ECO:0007669"/>
    <property type="project" value="TreeGrafter"/>
</dbReference>
<organism evidence="10 11">
    <name type="scientific">Emergomyces africanus</name>
    <dbReference type="NCBI Taxonomy" id="1955775"/>
    <lineage>
        <taxon>Eukaryota</taxon>
        <taxon>Fungi</taxon>
        <taxon>Dikarya</taxon>
        <taxon>Ascomycota</taxon>
        <taxon>Pezizomycotina</taxon>
        <taxon>Eurotiomycetes</taxon>
        <taxon>Eurotiomycetidae</taxon>
        <taxon>Onygenales</taxon>
        <taxon>Ajellomycetaceae</taxon>
        <taxon>Emergomyces</taxon>
    </lineage>
</organism>
<keyword evidence="5 9" id="KW-0812">Transmembrane</keyword>
<name>A0A1B7NRN6_9EURO</name>
<evidence type="ECO:0000256" key="6">
    <source>
        <dbReference type="ARBA" id="ARBA00022989"/>
    </source>
</evidence>
<feature type="transmembrane region" description="Helical" evidence="9">
    <location>
        <begin position="195"/>
        <end position="214"/>
    </location>
</feature>
<keyword evidence="3" id="KW-0813">Transport</keyword>
<reference evidence="10 11" key="1">
    <citation type="submission" date="2015-07" db="EMBL/GenBank/DDBJ databases">
        <title>Emmonsia species relationships and genome sequence.</title>
        <authorList>
            <person name="Cuomo C.A."/>
            <person name="Schwartz I.S."/>
            <person name="Kenyon C."/>
            <person name="de Hoog G.S."/>
            <person name="Govender N.P."/>
            <person name="Botha A."/>
            <person name="Moreno L."/>
            <person name="de Vries M."/>
            <person name="Munoz J.F."/>
            <person name="Stielow J.B."/>
        </authorList>
    </citation>
    <scope>NUCLEOTIDE SEQUENCE [LARGE SCALE GENOMIC DNA]</scope>
    <source>
        <strain evidence="10 11">CBS 136260</strain>
    </source>
</reference>
<dbReference type="STRING" id="1658172.A0A1B7NRN6"/>
<comment type="similarity">
    <text evidence="2">Belongs to the arsenical resistance-3 (ACR3) (TC 2.A.59) family.</text>
</comment>
<evidence type="ECO:0000256" key="1">
    <source>
        <dbReference type="ARBA" id="ARBA00004651"/>
    </source>
</evidence>
<evidence type="ECO:0000256" key="5">
    <source>
        <dbReference type="ARBA" id="ARBA00022692"/>
    </source>
</evidence>
<dbReference type="GO" id="GO:0005886">
    <property type="term" value="C:plasma membrane"/>
    <property type="evidence" value="ECO:0007669"/>
    <property type="project" value="UniProtKB-SubCell"/>
</dbReference>
<evidence type="ECO:0000256" key="4">
    <source>
        <dbReference type="ARBA" id="ARBA00022475"/>
    </source>
</evidence>
<accession>A0A1B7NRN6</accession>
<evidence type="ECO:0000256" key="2">
    <source>
        <dbReference type="ARBA" id="ARBA00010110"/>
    </source>
</evidence>
<keyword evidence="4" id="KW-1003">Cell membrane</keyword>
<evidence type="ECO:0000256" key="7">
    <source>
        <dbReference type="ARBA" id="ARBA00023136"/>
    </source>
</evidence>
<dbReference type="GO" id="GO:0015104">
    <property type="term" value="F:antimonite transmembrane transporter activity"/>
    <property type="evidence" value="ECO:0007669"/>
    <property type="project" value="TreeGrafter"/>
</dbReference>
<dbReference type="GO" id="GO:0015297">
    <property type="term" value="F:antiporter activity"/>
    <property type="evidence" value="ECO:0007669"/>
    <property type="project" value="InterPro"/>
</dbReference>
<feature type="compositionally biased region" description="Polar residues" evidence="8">
    <location>
        <begin position="13"/>
        <end position="25"/>
    </location>
</feature>
<dbReference type="PANTHER" id="PTHR43057">
    <property type="entry name" value="ARSENITE EFFLUX TRANSPORTER"/>
    <property type="match status" value="1"/>
</dbReference>
<sequence>MAQSTDADYGVNPNATQNKNPNGVTKPSELDVEKQNTIEQNRAVKESMFKRLGILVRFSSSTDISSHGNRYYPGHFQPQYLVQPCKKELWLEFPPPSLAADEVEAVGLLVMMYPILYKVRYESLHHLFQTRQTWVQIAFSVFANWVVVPLLMLALAWDFLSDEPELREGLILVLIWTVLSGGDGEYYAIPVAINSLLQMVLFAPLAILFINIIGNSGTHVALSYSTATASVAVFLGLPLAAAIVTRPPLHHPGAVCFAVSTGRSSDSFSGQSLGSLDCLFRRVAFFFATLSVTYKLRFGYKLSSTQSFTAASNNFELAIAVSVATFEPNSNQTLASSVGPLIEMQVLFGLVYVVTAMARRVGWED</sequence>
<keyword evidence="11" id="KW-1185">Reference proteome</keyword>
<dbReference type="AlphaFoldDB" id="A0A1B7NRN6"/>
<dbReference type="Gene3D" id="1.20.1530.20">
    <property type="match status" value="1"/>
</dbReference>
<keyword evidence="7 9" id="KW-0472">Membrane</keyword>